<gene>
    <name evidence="5" type="ORF">H1P_6390004</name>
</gene>
<dbReference type="PANTHER" id="PTHR44858">
    <property type="entry name" value="TETRATRICOPEPTIDE REPEAT PROTEIN 6"/>
    <property type="match status" value="1"/>
</dbReference>
<dbReference type="Gene3D" id="2.40.70.10">
    <property type="entry name" value="Acid Proteases"/>
    <property type="match status" value="1"/>
</dbReference>
<dbReference type="InterPro" id="IPR001969">
    <property type="entry name" value="Aspartic_peptidase_AS"/>
</dbReference>
<feature type="repeat" description="TPR" evidence="3">
    <location>
        <begin position="208"/>
        <end position="241"/>
    </location>
</feature>
<dbReference type="EMBL" id="CAACVJ010000600">
    <property type="protein sequence ID" value="VEP17728.1"/>
    <property type="molecule type" value="Genomic_DNA"/>
</dbReference>
<dbReference type="OrthoDB" id="527226at2"/>
<dbReference type="PANTHER" id="PTHR44858:SF1">
    <property type="entry name" value="UDP-N-ACETYLGLUCOSAMINE--PEPTIDE N-ACETYLGLUCOSAMINYLTRANSFERASE SPINDLY-RELATED"/>
    <property type="match status" value="1"/>
</dbReference>
<keyword evidence="1" id="KW-0677">Repeat</keyword>
<proteinExistence type="predicted"/>
<dbReference type="InterPro" id="IPR013105">
    <property type="entry name" value="TPR_2"/>
</dbReference>
<keyword evidence="2 3" id="KW-0802">TPR repeat</keyword>
<dbReference type="GO" id="GO:0006508">
    <property type="term" value="P:proteolysis"/>
    <property type="evidence" value="ECO:0007669"/>
    <property type="project" value="InterPro"/>
</dbReference>
<dbReference type="Pfam" id="PF13650">
    <property type="entry name" value="Asp_protease_2"/>
    <property type="match status" value="1"/>
</dbReference>
<sequence length="496" mass="56666">MKIDYQQVLDLIAKKEYTSALVILNQILEQDSTFADAYYQRGEVKEKLQDFTGAIADYTQVIYLQPTVKAYISIALIKFSQNELTAVITNTKLAIDIDDSSPIAHRLLAQAYQRQNQITAAIDTYKKATRCYLEKGDKKNARYCFEQIEKLNKQIKKSPQKITTTYLSVNHTVVPDFLRNAIAKAEAGNYYAALTDLNWLLNIEPHNPEALCHRGLIAAKLGDRKKAITDLAQAVQIEPHNQKWQYQRGMARLDLGDAYGALQDFSELLKREPTNADFLLQRGQAYVQLKQYDEAFKDYANALAIEPNNGELYLSNGKLQELLENTEDAIVNYQKAAMIFLNQGNHQKHQKAQAKIQAIKANIRQQQTEAEKIIHIPIKYFTSHRGSAVVEVMFNQKYTFDLIVDTGATMTMLTEKMQRAMRLNTIDRTWCGVADGRYVELDVCHVNSLTVQKATVNHLDVLVAPRETRAEGLLGQDFLRNYEVRILREEIHLYPH</sequence>
<dbReference type="InterPro" id="IPR019734">
    <property type="entry name" value="TPR_rpt"/>
</dbReference>
<dbReference type="GO" id="GO:0004190">
    <property type="term" value="F:aspartic-type endopeptidase activity"/>
    <property type="evidence" value="ECO:0007669"/>
    <property type="project" value="InterPro"/>
</dbReference>
<dbReference type="InterPro" id="IPR034122">
    <property type="entry name" value="Retropepsin-like_bacterial"/>
</dbReference>
<name>A0A563W219_9CYAN</name>
<dbReference type="CDD" id="cd05483">
    <property type="entry name" value="retropepsin_like_bacteria"/>
    <property type="match status" value="1"/>
</dbReference>
<dbReference type="SUPFAM" id="SSF48452">
    <property type="entry name" value="TPR-like"/>
    <property type="match status" value="1"/>
</dbReference>
<feature type="coiled-coil region" evidence="4">
    <location>
        <begin position="316"/>
        <end position="369"/>
    </location>
</feature>
<dbReference type="SUPFAM" id="SSF50630">
    <property type="entry name" value="Acid proteases"/>
    <property type="match status" value="1"/>
</dbReference>
<reference evidence="5 6" key="1">
    <citation type="submission" date="2019-01" db="EMBL/GenBank/DDBJ databases">
        <authorList>
            <person name="Brito A."/>
        </authorList>
    </citation>
    <scope>NUCLEOTIDE SEQUENCE [LARGE SCALE GENOMIC DNA]</scope>
    <source>
        <strain evidence="5">1</strain>
    </source>
</reference>
<accession>A0A563W219</accession>
<dbReference type="Pfam" id="PF00515">
    <property type="entry name" value="TPR_1"/>
    <property type="match status" value="1"/>
</dbReference>
<evidence type="ECO:0000256" key="4">
    <source>
        <dbReference type="SAM" id="Coils"/>
    </source>
</evidence>
<dbReference type="Pfam" id="PF07719">
    <property type="entry name" value="TPR_2"/>
    <property type="match status" value="1"/>
</dbReference>
<dbReference type="SMART" id="SM00028">
    <property type="entry name" value="TPR"/>
    <property type="match status" value="7"/>
</dbReference>
<feature type="repeat" description="TPR" evidence="3">
    <location>
        <begin position="276"/>
        <end position="309"/>
    </location>
</feature>
<dbReference type="InterPro" id="IPR011990">
    <property type="entry name" value="TPR-like_helical_dom_sf"/>
</dbReference>
<dbReference type="InterPro" id="IPR021109">
    <property type="entry name" value="Peptidase_aspartic_dom_sf"/>
</dbReference>
<dbReference type="InterPro" id="IPR050498">
    <property type="entry name" value="Ycf3"/>
</dbReference>
<dbReference type="PROSITE" id="PS50293">
    <property type="entry name" value="TPR_REGION"/>
    <property type="match status" value="1"/>
</dbReference>
<evidence type="ECO:0000313" key="5">
    <source>
        <dbReference type="EMBL" id="VEP17728.1"/>
    </source>
</evidence>
<organism evidence="5 6">
    <name type="scientific">Hyella patelloides LEGE 07179</name>
    <dbReference type="NCBI Taxonomy" id="945734"/>
    <lineage>
        <taxon>Bacteria</taxon>
        <taxon>Bacillati</taxon>
        <taxon>Cyanobacteriota</taxon>
        <taxon>Cyanophyceae</taxon>
        <taxon>Pleurocapsales</taxon>
        <taxon>Hyellaceae</taxon>
        <taxon>Hyella</taxon>
    </lineage>
</organism>
<dbReference type="Proteomes" id="UP000320055">
    <property type="component" value="Unassembled WGS sequence"/>
</dbReference>
<dbReference type="Gene3D" id="1.25.40.10">
    <property type="entry name" value="Tetratricopeptide repeat domain"/>
    <property type="match status" value="3"/>
</dbReference>
<evidence type="ECO:0000256" key="2">
    <source>
        <dbReference type="ARBA" id="ARBA00022803"/>
    </source>
</evidence>
<keyword evidence="4" id="KW-0175">Coiled coil</keyword>
<dbReference type="AlphaFoldDB" id="A0A563W219"/>
<dbReference type="PROSITE" id="PS00141">
    <property type="entry name" value="ASP_PROTEASE"/>
    <property type="match status" value="1"/>
</dbReference>
<dbReference type="Pfam" id="PF13181">
    <property type="entry name" value="TPR_8"/>
    <property type="match status" value="2"/>
</dbReference>
<evidence type="ECO:0000256" key="1">
    <source>
        <dbReference type="ARBA" id="ARBA00022737"/>
    </source>
</evidence>
<dbReference type="RefSeq" id="WP_144876155.1">
    <property type="nucleotide sequence ID" value="NZ_LR214371.1"/>
</dbReference>
<evidence type="ECO:0000313" key="6">
    <source>
        <dbReference type="Proteomes" id="UP000320055"/>
    </source>
</evidence>
<evidence type="ECO:0000256" key="3">
    <source>
        <dbReference type="PROSITE-ProRule" id="PRU00339"/>
    </source>
</evidence>
<keyword evidence="6" id="KW-1185">Reference proteome</keyword>
<protein>
    <submittedName>
        <fullName evidence="5">Putative enzyme of heme biosynthesis</fullName>
    </submittedName>
</protein>
<feature type="repeat" description="TPR" evidence="3">
    <location>
        <begin position="35"/>
        <end position="68"/>
    </location>
</feature>
<dbReference type="PROSITE" id="PS50005">
    <property type="entry name" value="TPR"/>
    <property type="match status" value="3"/>
</dbReference>